<proteinExistence type="predicted"/>
<organism evidence="2 3">
    <name type="scientific">Saxibacter everestensis</name>
    <dbReference type="NCBI Taxonomy" id="2909229"/>
    <lineage>
        <taxon>Bacteria</taxon>
        <taxon>Bacillati</taxon>
        <taxon>Actinomycetota</taxon>
        <taxon>Actinomycetes</taxon>
        <taxon>Micrococcales</taxon>
        <taxon>Brevibacteriaceae</taxon>
        <taxon>Saxibacter</taxon>
    </lineage>
</organism>
<reference evidence="2 3" key="1">
    <citation type="submission" date="2023-05" db="EMBL/GenBank/DDBJ databases">
        <title>Lithophilousrod everest ZFBP1038 complete genpme.</title>
        <authorList>
            <person name="Tian M."/>
        </authorList>
    </citation>
    <scope>NUCLEOTIDE SEQUENCE [LARGE SCALE GENOMIC DNA]</scope>
    <source>
        <strain evidence="2 3">ZFBP1038</strain>
    </source>
</reference>
<keyword evidence="1 2" id="KW-0808">Transferase</keyword>
<dbReference type="Gene3D" id="3.30.1540.10">
    <property type="entry name" value="formyl-coa transferase, domain 3"/>
    <property type="match status" value="1"/>
</dbReference>
<dbReference type="InterPro" id="IPR023606">
    <property type="entry name" value="CoA-Trfase_III_dom_1_sf"/>
</dbReference>
<dbReference type="EC" id="2.8.3.-" evidence="2"/>
<dbReference type="InterPro" id="IPR050483">
    <property type="entry name" value="CoA-transferase_III_domain"/>
</dbReference>
<protein>
    <submittedName>
        <fullName evidence="2">CoA transferase</fullName>
        <ecNumber evidence="2">2.8.3.-</ecNumber>
    </submittedName>
</protein>
<gene>
    <name evidence="2" type="ORF">LWF01_09430</name>
</gene>
<accession>A0ABY8QY18</accession>
<dbReference type="SUPFAM" id="SSF89796">
    <property type="entry name" value="CoA-transferase family III (CaiB/BaiF)"/>
    <property type="match status" value="1"/>
</dbReference>
<dbReference type="InterPro" id="IPR044855">
    <property type="entry name" value="CoA-Trfase_III_dom3_sf"/>
</dbReference>
<dbReference type="Pfam" id="PF02515">
    <property type="entry name" value="CoA_transf_3"/>
    <property type="match status" value="1"/>
</dbReference>
<dbReference type="Proteomes" id="UP001209083">
    <property type="component" value="Chromosome"/>
</dbReference>
<name>A0ABY8QY18_9MICO</name>
<dbReference type="PANTHER" id="PTHR48207:SF3">
    <property type="entry name" value="SUCCINATE--HYDROXYMETHYLGLUTARATE COA-TRANSFERASE"/>
    <property type="match status" value="1"/>
</dbReference>
<dbReference type="EMBL" id="CP090958">
    <property type="protein sequence ID" value="WGW13935.1"/>
    <property type="molecule type" value="Genomic_DNA"/>
</dbReference>
<evidence type="ECO:0000313" key="2">
    <source>
        <dbReference type="EMBL" id="WGW13935.1"/>
    </source>
</evidence>
<dbReference type="Gene3D" id="3.40.50.10540">
    <property type="entry name" value="Crotonobetainyl-coa:carnitine coa-transferase, domain 1"/>
    <property type="match status" value="1"/>
</dbReference>
<sequence>MTDTQTAATLNDVFGRAGTGPLSGVVIADFTRILAGPYCTMLLADMGATVIKVESPAGDDTRTWRPPLRDGEATYYLAVNRNKHSIALDLKDEDDLRVAHEIAARADVLVQNFKPGGLASFRLDYESVKGLNPEVIYASISGFGSKGGKDLPGYDLLVQGMSGLMSITGDQDGSPYKAGIAVFDVMTGMHTGMGILAALHHRTATGKGQHLDLNLMSSALSGLVNQTSAYVAGGVVPKRMGNGHPSLFPYEPLETGDGELIIAAGNDRQFRTLCDALGIPEVPADERFATMNNRNANREELRPILLERLAKRTAREWFEVLRSSGLPCAPIQDIKGGVELAEELGLDPVVNSGSGDRRVPGIRNPVDFSATPVSYDLAPPHVGESSALVRAWLESDPEH</sequence>
<evidence type="ECO:0000313" key="3">
    <source>
        <dbReference type="Proteomes" id="UP001209083"/>
    </source>
</evidence>
<dbReference type="RefSeq" id="WP_349640759.1">
    <property type="nucleotide sequence ID" value="NZ_CP090958.1"/>
</dbReference>
<dbReference type="PANTHER" id="PTHR48207">
    <property type="entry name" value="SUCCINATE--HYDROXYMETHYLGLUTARATE COA-TRANSFERASE"/>
    <property type="match status" value="1"/>
</dbReference>
<dbReference type="GO" id="GO:0016740">
    <property type="term" value="F:transferase activity"/>
    <property type="evidence" value="ECO:0007669"/>
    <property type="project" value="UniProtKB-KW"/>
</dbReference>
<keyword evidence="3" id="KW-1185">Reference proteome</keyword>
<dbReference type="InterPro" id="IPR003673">
    <property type="entry name" value="CoA-Trfase_fam_III"/>
</dbReference>
<evidence type="ECO:0000256" key="1">
    <source>
        <dbReference type="ARBA" id="ARBA00022679"/>
    </source>
</evidence>